<comment type="caution">
    <text evidence="1">The sequence shown here is derived from an EMBL/GenBank/DDBJ whole genome shotgun (WGS) entry which is preliminary data.</text>
</comment>
<protein>
    <submittedName>
        <fullName evidence="1">Uncharacterized protein</fullName>
    </submittedName>
</protein>
<dbReference type="EMBL" id="BMAW01021082">
    <property type="protein sequence ID" value="GFT71374.1"/>
    <property type="molecule type" value="Genomic_DNA"/>
</dbReference>
<proteinExistence type="predicted"/>
<name>A0A8X6PLT3_NEPPI</name>
<evidence type="ECO:0000313" key="1">
    <source>
        <dbReference type="EMBL" id="GFT71374.1"/>
    </source>
</evidence>
<evidence type="ECO:0000313" key="2">
    <source>
        <dbReference type="Proteomes" id="UP000887013"/>
    </source>
</evidence>
<reference evidence="1" key="1">
    <citation type="submission" date="2020-08" db="EMBL/GenBank/DDBJ databases">
        <title>Multicomponent nature underlies the extraordinary mechanical properties of spider dragline silk.</title>
        <authorList>
            <person name="Kono N."/>
            <person name="Nakamura H."/>
            <person name="Mori M."/>
            <person name="Yoshida Y."/>
            <person name="Ohtoshi R."/>
            <person name="Malay A.D."/>
            <person name="Moran D.A.P."/>
            <person name="Tomita M."/>
            <person name="Numata K."/>
            <person name="Arakawa K."/>
        </authorList>
    </citation>
    <scope>NUCLEOTIDE SEQUENCE</scope>
</reference>
<gene>
    <name evidence="1" type="ORF">NPIL_531581</name>
</gene>
<dbReference type="AlphaFoldDB" id="A0A8X6PLT3"/>
<keyword evidence="2" id="KW-1185">Reference proteome</keyword>
<accession>A0A8X6PLT3</accession>
<organism evidence="1 2">
    <name type="scientific">Nephila pilipes</name>
    <name type="common">Giant wood spider</name>
    <name type="synonym">Nephila maculata</name>
    <dbReference type="NCBI Taxonomy" id="299642"/>
    <lineage>
        <taxon>Eukaryota</taxon>
        <taxon>Metazoa</taxon>
        <taxon>Ecdysozoa</taxon>
        <taxon>Arthropoda</taxon>
        <taxon>Chelicerata</taxon>
        <taxon>Arachnida</taxon>
        <taxon>Araneae</taxon>
        <taxon>Araneomorphae</taxon>
        <taxon>Entelegynae</taxon>
        <taxon>Araneoidea</taxon>
        <taxon>Nephilidae</taxon>
        <taxon>Nephila</taxon>
    </lineage>
</organism>
<dbReference type="Proteomes" id="UP000887013">
    <property type="component" value="Unassembled WGS sequence"/>
</dbReference>
<sequence length="202" mass="24191">MQRTLRCWRRGNVPLCRFALAAAKRRGLRWLFCATASRYAGRRFAARVAMRRMPLLPGVVLQQKQFYKQRGYKGGTVCAYGAGSLPRKMIVEEKRPITGLNCSLEFKERSFSKEGWPSSYYSALQFRKQDLFLMLPQWQRCRVAYQEVYQQFHLVCLECHPYQRLQQWEPICLLQGYQFEKMFYTKRRMDQITKISKFQDYF</sequence>